<keyword evidence="1" id="KW-0732">Signal</keyword>
<name>A0A2M4C6L3_9DIPT</name>
<dbReference type="EMBL" id="GGFJ01011758">
    <property type="protein sequence ID" value="MBW60899.1"/>
    <property type="molecule type" value="Transcribed_RNA"/>
</dbReference>
<evidence type="ECO:0000256" key="1">
    <source>
        <dbReference type="SAM" id="SignalP"/>
    </source>
</evidence>
<proteinExistence type="predicted"/>
<organism evidence="2">
    <name type="scientific">Anopheles marajoara</name>
    <dbReference type="NCBI Taxonomy" id="58244"/>
    <lineage>
        <taxon>Eukaryota</taxon>
        <taxon>Metazoa</taxon>
        <taxon>Ecdysozoa</taxon>
        <taxon>Arthropoda</taxon>
        <taxon>Hexapoda</taxon>
        <taxon>Insecta</taxon>
        <taxon>Pterygota</taxon>
        <taxon>Neoptera</taxon>
        <taxon>Endopterygota</taxon>
        <taxon>Diptera</taxon>
        <taxon>Nematocera</taxon>
        <taxon>Culicoidea</taxon>
        <taxon>Culicidae</taxon>
        <taxon>Anophelinae</taxon>
        <taxon>Anopheles</taxon>
    </lineage>
</organism>
<sequence>MGFTFQLHIFGRLLVRPLAAVQVGLVGAGNIEHGRSGPRQPHYPDRVEIVIVGVQAQPRTQHGTPGDTILNGTPKGHFPQFLCGSGADWISKLSLQLVCWSRTPNTQNPCTVPSLSCSILDASLHGSGTPHTRLGVVRASHARESE</sequence>
<feature type="chain" id="PRO_5014701644" evidence="1">
    <location>
        <begin position="29"/>
        <end position="146"/>
    </location>
</feature>
<evidence type="ECO:0000313" key="2">
    <source>
        <dbReference type="EMBL" id="MBW60899.1"/>
    </source>
</evidence>
<reference evidence="2" key="1">
    <citation type="submission" date="2018-01" db="EMBL/GenBank/DDBJ databases">
        <title>An insight into the sialome of Amazonian anophelines.</title>
        <authorList>
            <person name="Ribeiro J.M."/>
            <person name="Scarpassa V."/>
            <person name="Calvo E."/>
        </authorList>
    </citation>
    <scope>NUCLEOTIDE SEQUENCE</scope>
    <source>
        <tissue evidence="2">Salivary glands</tissue>
    </source>
</reference>
<accession>A0A2M4C6L3</accession>
<dbReference type="AlphaFoldDB" id="A0A2M4C6L3"/>
<protein>
    <submittedName>
        <fullName evidence="2">Putative secreted protein</fullName>
    </submittedName>
</protein>
<feature type="signal peptide" evidence="1">
    <location>
        <begin position="1"/>
        <end position="28"/>
    </location>
</feature>